<comment type="subcellular location">
    <subcellularLocation>
        <location evidence="1">Secreted</location>
    </subcellularLocation>
</comment>
<feature type="region of interest" description="Disordered" evidence="3">
    <location>
        <begin position="314"/>
        <end position="386"/>
    </location>
</feature>
<proteinExistence type="predicted"/>
<reference evidence="4 5" key="1">
    <citation type="submission" date="2017-07" db="EMBL/GenBank/DDBJ databases">
        <title>Genome Sequence of Antarctobacter heliothermus Strain SMS3 Isolated from a culture of the Diatom Skeletonema marinoi.</title>
        <authorList>
            <person name="Topel M."/>
            <person name="Pinder M.I.M."/>
            <person name="Johansson O.N."/>
            <person name="Kourtchenko O."/>
            <person name="Godhe A."/>
            <person name="Clarke A.K."/>
        </authorList>
    </citation>
    <scope>NUCLEOTIDE SEQUENCE [LARGE SCALE GENOMIC DNA]</scope>
    <source>
        <strain evidence="4 5">SMS3</strain>
        <plasmid evidence="5">Plasmid psms3-2</plasmid>
    </source>
</reference>
<dbReference type="GO" id="GO:0005509">
    <property type="term" value="F:calcium ion binding"/>
    <property type="evidence" value="ECO:0007669"/>
    <property type="project" value="InterPro"/>
</dbReference>
<protein>
    <submittedName>
        <fullName evidence="4">Leukotoxin</fullName>
    </submittedName>
</protein>
<evidence type="ECO:0000313" key="5">
    <source>
        <dbReference type="Proteomes" id="UP000203589"/>
    </source>
</evidence>
<dbReference type="InterPro" id="IPR011049">
    <property type="entry name" value="Serralysin-like_metalloprot_C"/>
</dbReference>
<dbReference type="SUPFAM" id="SSF51120">
    <property type="entry name" value="beta-Roll"/>
    <property type="match status" value="1"/>
</dbReference>
<dbReference type="PROSITE" id="PS00330">
    <property type="entry name" value="HEMOLYSIN_CALCIUM"/>
    <property type="match status" value="4"/>
</dbReference>
<geneLocation type="plasmid" evidence="5">
    <name>psms3-2</name>
</geneLocation>
<dbReference type="InterPro" id="IPR018511">
    <property type="entry name" value="Hemolysin-typ_Ca-bd_CS"/>
</dbReference>
<dbReference type="Gene3D" id="2.150.10.10">
    <property type="entry name" value="Serralysin-like metalloprotease, C-terminal"/>
    <property type="match status" value="2"/>
</dbReference>
<dbReference type="PRINTS" id="PR00313">
    <property type="entry name" value="CABNDNGRPT"/>
</dbReference>
<accession>A0A222EC18</accession>
<organism evidence="4 5">
    <name type="scientific">Antarctobacter heliothermus</name>
    <dbReference type="NCBI Taxonomy" id="74033"/>
    <lineage>
        <taxon>Bacteria</taxon>
        <taxon>Pseudomonadati</taxon>
        <taxon>Pseudomonadota</taxon>
        <taxon>Alphaproteobacteria</taxon>
        <taxon>Rhodobacterales</taxon>
        <taxon>Roseobacteraceae</taxon>
        <taxon>Antarctobacter</taxon>
    </lineage>
</organism>
<gene>
    <name evidence="4" type="ORF">ANTHELSMS3_04710</name>
</gene>
<dbReference type="AlphaFoldDB" id="A0A222EC18"/>
<keyword evidence="2" id="KW-0964">Secreted</keyword>
<dbReference type="PANTHER" id="PTHR38340">
    <property type="entry name" value="S-LAYER PROTEIN"/>
    <property type="match status" value="1"/>
</dbReference>
<dbReference type="InterPro" id="IPR001343">
    <property type="entry name" value="Hemolysn_Ca-bd"/>
</dbReference>
<keyword evidence="4" id="KW-0614">Plasmid</keyword>
<evidence type="ECO:0000313" key="4">
    <source>
        <dbReference type="EMBL" id="ASP23608.1"/>
    </source>
</evidence>
<name>A0A222EC18_9RHOB</name>
<dbReference type="PANTHER" id="PTHR38340:SF1">
    <property type="entry name" value="S-LAYER PROTEIN"/>
    <property type="match status" value="1"/>
</dbReference>
<dbReference type="RefSeq" id="WP_094037675.1">
    <property type="nucleotide sequence ID" value="NZ_CP022542.1"/>
</dbReference>
<dbReference type="Pfam" id="PF00353">
    <property type="entry name" value="HemolysinCabind"/>
    <property type="match status" value="3"/>
</dbReference>
<dbReference type="Proteomes" id="UP000203589">
    <property type="component" value="Plasmid pSMS3-2"/>
</dbReference>
<dbReference type="EMBL" id="CP022542">
    <property type="protein sequence ID" value="ASP23608.1"/>
    <property type="molecule type" value="Genomic_DNA"/>
</dbReference>
<evidence type="ECO:0000256" key="1">
    <source>
        <dbReference type="ARBA" id="ARBA00004613"/>
    </source>
</evidence>
<evidence type="ECO:0000256" key="2">
    <source>
        <dbReference type="ARBA" id="ARBA00022525"/>
    </source>
</evidence>
<dbReference type="KEGG" id="aht:ANTHELSMS3_04710"/>
<evidence type="ECO:0000256" key="3">
    <source>
        <dbReference type="SAM" id="MobiDB-lite"/>
    </source>
</evidence>
<keyword evidence="5" id="KW-1185">Reference proteome</keyword>
<sequence>MVQILNTQDGTINLVTNEEYIVPQGQLITSSGNTFAFAAQTSIILVIEGSVFAGGGDGTADSNTTDDVEVHIGRTGSVWAWSDGLEFHGTGTTVRNQGSIVGAGDSGVEMLGVDSLLSNSGTIEGSGHGVQTDDATSIVNSGLITGERGVDMRGGGTQLINSGTIQSPGRVEGLVVESAGVYFYGGDGFVIRNTGLISGPEFSIKTPDVSSYDATIINDGTLDGEVNLDGGVHVLTNSGTIMGDVLLGGGADTYRGVASGVTTGQVLGEEGADTLIGGSEGDDLRGGTDADLLVGHGGDDSLNGDAGNDTIFGGDGDDSIDGGTENDVLNAGAGNDTILGGDGNDVLVGQDGSDVLEGGNNDDTMDGGNGDDSLEGGDGNDILRGRAGEDDLAGGLGRDYLTGGEGADNFVFRALAGTVAGANRDQILDFEQGVDLIVVAGLSPGVFEFRGTAAFAPSGNPELRLNETATGSTIVQFDADGDGTIDAEIRVGGVTGLTADDFVL</sequence>
<dbReference type="InterPro" id="IPR050557">
    <property type="entry name" value="RTX_toxin/Mannuronan_C5-epim"/>
</dbReference>
<dbReference type="GO" id="GO:0005576">
    <property type="term" value="C:extracellular region"/>
    <property type="evidence" value="ECO:0007669"/>
    <property type="project" value="UniProtKB-SubCell"/>
</dbReference>